<keyword evidence="1" id="KW-0175">Coiled coil</keyword>
<feature type="compositionally biased region" description="Polar residues" evidence="2">
    <location>
        <begin position="208"/>
        <end position="221"/>
    </location>
</feature>
<organism evidence="3 4">
    <name type="scientific">Trachymyrmex septentrionalis</name>
    <dbReference type="NCBI Taxonomy" id="34720"/>
    <lineage>
        <taxon>Eukaryota</taxon>
        <taxon>Metazoa</taxon>
        <taxon>Ecdysozoa</taxon>
        <taxon>Arthropoda</taxon>
        <taxon>Hexapoda</taxon>
        <taxon>Insecta</taxon>
        <taxon>Pterygota</taxon>
        <taxon>Neoptera</taxon>
        <taxon>Endopterygota</taxon>
        <taxon>Hymenoptera</taxon>
        <taxon>Apocrita</taxon>
        <taxon>Aculeata</taxon>
        <taxon>Formicoidea</taxon>
        <taxon>Formicidae</taxon>
        <taxon>Myrmicinae</taxon>
        <taxon>Trachymyrmex</taxon>
    </lineage>
</organism>
<name>A0A195FCW3_9HYME</name>
<feature type="region of interest" description="Disordered" evidence="2">
    <location>
        <begin position="180"/>
        <end position="264"/>
    </location>
</feature>
<feature type="region of interest" description="Disordered" evidence="2">
    <location>
        <begin position="352"/>
        <end position="380"/>
    </location>
</feature>
<keyword evidence="4" id="KW-1185">Reference proteome</keyword>
<dbReference type="STRING" id="34720.A0A195FCW3"/>
<feature type="compositionally biased region" description="Basic and acidic residues" evidence="2">
    <location>
        <begin position="840"/>
        <end position="853"/>
    </location>
</feature>
<feature type="compositionally biased region" description="Polar residues" evidence="2">
    <location>
        <begin position="285"/>
        <end position="294"/>
    </location>
</feature>
<feature type="compositionally biased region" description="Polar residues" evidence="2">
    <location>
        <begin position="1896"/>
        <end position="1911"/>
    </location>
</feature>
<evidence type="ECO:0000313" key="4">
    <source>
        <dbReference type="Proteomes" id="UP000078541"/>
    </source>
</evidence>
<feature type="compositionally biased region" description="Basic and acidic residues" evidence="2">
    <location>
        <begin position="295"/>
        <end position="306"/>
    </location>
</feature>
<feature type="region of interest" description="Disordered" evidence="2">
    <location>
        <begin position="824"/>
        <end position="885"/>
    </location>
</feature>
<evidence type="ECO:0000256" key="2">
    <source>
        <dbReference type="SAM" id="MobiDB-lite"/>
    </source>
</evidence>
<feature type="compositionally biased region" description="Low complexity" evidence="2">
    <location>
        <begin position="1303"/>
        <end position="1330"/>
    </location>
</feature>
<feature type="region of interest" description="Disordered" evidence="2">
    <location>
        <begin position="1832"/>
        <end position="1851"/>
    </location>
</feature>
<feature type="compositionally biased region" description="Basic residues" evidence="2">
    <location>
        <begin position="872"/>
        <end position="885"/>
    </location>
</feature>
<feature type="compositionally biased region" description="Polar residues" evidence="2">
    <location>
        <begin position="1840"/>
        <end position="1851"/>
    </location>
</feature>
<feature type="region of interest" description="Disordered" evidence="2">
    <location>
        <begin position="1232"/>
        <end position="1280"/>
    </location>
</feature>
<feature type="coiled-coil region" evidence="1">
    <location>
        <begin position="1657"/>
        <end position="1688"/>
    </location>
</feature>
<feature type="compositionally biased region" description="Polar residues" evidence="2">
    <location>
        <begin position="1258"/>
        <end position="1267"/>
    </location>
</feature>
<feature type="region of interest" description="Disordered" evidence="2">
    <location>
        <begin position="1189"/>
        <end position="1218"/>
    </location>
</feature>
<feature type="compositionally biased region" description="Basic residues" evidence="2">
    <location>
        <begin position="227"/>
        <end position="252"/>
    </location>
</feature>
<dbReference type="Proteomes" id="UP000078541">
    <property type="component" value="Unassembled WGS sequence"/>
</dbReference>
<feature type="region of interest" description="Disordered" evidence="2">
    <location>
        <begin position="1569"/>
        <end position="1591"/>
    </location>
</feature>
<evidence type="ECO:0000256" key="1">
    <source>
        <dbReference type="SAM" id="Coils"/>
    </source>
</evidence>
<protein>
    <recommendedName>
        <fullName evidence="5">Zinc-finger domain-containing protein</fullName>
    </recommendedName>
</protein>
<feature type="compositionally biased region" description="Polar residues" evidence="2">
    <location>
        <begin position="824"/>
        <end position="836"/>
    </location>
</feature>
<proteinExistence type="predicted"/>
<feature type="compositionally biased region" description="Basic and acidic residues" evidence="2">
    <location>
        <begin position="1876"/>
        <end position="1887"/>
    </location>
</feature>
<evidence type="ECO:0008006" key="5">
    <source>
        <dbReference type="Google" id="ProtNLM"/>
    </source>
</evidence>
<feature type="compositionally biased region" description="Polar residues" evidence="2">
    <location>
        <begin position="859"/>
        <end position="870"/>
    </location>
</feature>
<feature type="compositionally biased region" description="Low complexity" evidence="2">
    <location>
        <begin position="1236"/>
        <end position="1251"/>
    </location>
</feature>
<feature type="region of interest" description="Disordered" evidence="2">
    <location>
        <begin position="1856"/>
        <end position="1933"/>
    </location>
</feature>
<feature type="region of interest" description="Disordered" evidence="2">
    <location>
        <begin position="285"/>
        <end position="338"/>
    </location>
</feature>
<feature type="compositionally biased region" description="Polar residues" evidence="2">
    <location>
        <begin position="1856"/>
        <end position="1875"/>
    </location>
</feature>
<sequence length="1990" mass="222731">MASDLSSGCTETIDILDDEKEEGEISLEDVSSSEEGGMGHLTNNYIVGRMRACPDCKSWSDCATWCNATYHPKNQSRRDPVKGKENRHHVRETGFAATKHMASTLQEKNDDLVPISSDSDMEIVGLTDTSNRSKTKVKKKKRKKKEYESLTIDELISPTSIDMLSSIAEVNKAKIYREVSPTHRSSGRSKMISKSPVRRYRSPVIARSSFQSSRSPLNHSRSPILKKSPRKVRSPKRSLRRHSPVKAAKRLPSKLSSPQFTRSYVDRHGEVTRLLKKVKHLDSIGTQASEPSVNRSKESSSLKEKLSNMNILNRVSSDDHVHLKGKSKIGSKTVDDADDEDDLALLRQKALETKQKKSSRSEQSADVESEKRLAVNNDDQDEEALQLRMIALHSAIMKKHQNRVERGIKTKRPTRSESPFSSSFLDDIPVPSDELLKYASPPCTPSPESNHIEDMDLDTDIEREKEKLPYSPTDKITENVPIDTALLGIEPSDVSFINVNENIGSPVFDDAQDELATNNVTSYYNETYLPYQALPNKPQFYAHSPSQYNEAFHSDLNDVTEKGFENPHGNGVVCDLIDGICCQEGTYSLTNMPDTHDLPVTKDLLTPPVSSYGTFASSLQMQQIVEQPAKDSIVFVNVDSTFRNDKPTYEMQTIPPFNSVANAPTTAYAARYAESMSPNESMITIDDLPEASVDPLNSPIGDDINLPAMEYIPMEAAPCQAAIEKTLQEPLYMQGIPEVTKDMNKIPTLINRKLVPAPILKSNKRLRQYLKKLRETLPESQSEPEPTFKNAEMQPVTVVAANTNSIFKPIKLQVVKKSAPALSTLPTFDNSVNESLDTSEDQKGSSKEDHETVELGQTDVATTSSANETTLARRKRRKKEKRRRKNTRWMKWFENETNPCLDADVNRDTIMNASTLDHIATESDQSKNNDNASMHKVLIENGELTKLQNITDTQESINSGDVLIEKRDMENHTILLTSIEYSQEEQIKSHCLSTNSAPDNSNSDTVSKAIDTVKSVSRRQSIDEDEDELRAILLASLKRTKSADINSPPIAPAILITNSIVTNIQTSALNQALTDTMPSTINTTCTPLSETIKKKINDASISVQNGRKRSTSLDTVKSPPKKIMRKAITSTKVVNNAKKYQNMIVKRRLNLRKIDNNAKTSENVWSNANASKISLHASDTQRFVISLGSDTDTESEGEKNESVSVAEKHQAHQEIPADFEKNLSKFLREVRNEQEQSAAAAAKSPSSSTQATKRDVPQTANGSSNVHTPLAVRHLPASQQEEYRRLKQEILEREKKLQRKVASNSSSSSNSSNKLSNTNVASSSIKSLSSCEKKAHVKQNQDNLKTPEKNPPQESSTEVGKKSDDVTRDMSELNVCCKSAEKKLSMNIAKHTNSTQSFLQTKNCKKAIPNNLSIRITNVTASSHVNGRSVENLREKQSVTDTQQHRSALRTLSTDEINCKYMQVMLKPNAIERVVTINDKSILQHDMTINVGQNENLIEPNVNTENLVEKNLNDLDSNSSNFSTASTVKLPNSFSSEHEETMETTMSLSQYKAECQQEINRDEVSTSILADNNNSNNGSHKSDSVTDDNSTANDIWDTLKKDVKAEVDFLTSLPEAEQQRHLRETEHKLVEKRYTVLDHLAEMSGNLRQWDLEKEVQTTLANEVRKLKEQLKIAEERLQQQRNRVNSMGPKVSTARQKINDGRRDCFKLSRICSTLGNRLMGKNYKLPEAVDQLLSDKLKEVANHTRQFTKKKRLQTNDISENSYSSMLQETLSKDICIEENLSQEQPMNDEAVIVETEPRKDTCLTQSNQNKSLSTEISLDFSQVIPCQSTSERREKTSANASNHCNEEQVITLNQDNVSSSEPKLYQSNPTEQNNEHTKESRTNKSDPAASLELKSSATASLSSEQNEQINEKASPLLPSPSPTTITTTTNTTIYTTTTRQIAPYISILSHLKKPRNINPHGILCPYEMMGICRDEDCQYIHQSRNQT</sequence>
<evidence type="ECO:0000313" key="3">
    <source>
        <dbReference type="EMBL" id="KYN38248.1"/>
    </source>
</evidence>
<feature type="compositionally biased region" description="Basic and acidic residues" evidence="2">
    <location>
        <begin position="1196"/>
        <end position="1212"/>
    </location>
</feature>
<gene>
    <name evidence="3" type="ORF">ALC56_07288</name>
</gene>
<feature type="compositionally biased region" description="Polar residues" evidence="2">
    <location>
        <begin position="1569"/>
        <end position="1579"/>
    </location>
</feature>
<accession>A0A195FCW3</accession>
<reference evidence="3 4" key="1">
    <citation type="submission" date="2016-03" db="EMBL/GenBank/DDBJ databases">
        <title>Trachymyrmex septentrionalis WGS genome.</title>
        <authorList>
            <person name="Nygaard S."/>
            <person name="Hu H."/>
            <person name="Boomsma J."/>
            <person name="Zhang G."/>
        </authorList>
    </citation>
    <scope>NUCLEOTIDE SEQUENCE [LARGE SCALE GENOMIC DNA]</scope>
    <source>
        <strain evidence="3">Tsep2-gDNA-1</strain>
        <tissue evidence="3">Whole body</tissue>
    </source>
</reference>
<feature type="region of interest" description="Disordered" evidence="2">
    <location>
        <begin position="1296"/>
        <end position="1367"/>
    </location>
</feature>
<dbReference type="EMBL" id="KQ981673">
    <property type="protein sequence ID" value="KYN38248.1"/>
    <property type="molecule type" value="Genomic_DNA"/>
</dbReference>